<keyword evidence="6" id="KW-1185">Reference proteome</keyword>
<comment type="function">
    <text evidence="3">Probably deamidates glutamine residues to glutamate on methyl-accepting chemotaxis receptors (MCPs), playing an important role in chemotaxis.</text>
</comment>
<dbReference type="HAMAP" id="MF_01440">
    <property type="entry name" value="CheD"/>
    <property type="match status" value="1"/>
</dbReference>
<dbReference type="Gene3D" id="3.30.1330.200">
    <property type="match status" value="1"/>
</dbReference>
<keyword evidence="4" id="KW-1133">Transmembrane helix</keyword>
<gene>
    <name evidence="3" type="primary">cheD</name>
    <name evidence="5" type="ORF">dnm_012630</name>
</gene>
<reference evidence="5" key="1">
    <citation type="journal article" date="2021" name="Microb. Physiol.">
        <title>Proteogenomic Insights into the Physiology of Marine, Sulfate-Reducing, Filamentous Desulfonema limicola and Desulfonema magnum.</title>
        <authorList>
            <person name="Schnaars V."/>
            <person name="Wohlbrand L."/>
            <person name="Scheve S."/>
            <person name="Hinrichs C."/>
            <person name="Reinhardt R."/>
            <person name="Rabus R."/>
        </authorList>
    </citation>
    <scope>NUCLEOTIDE SEQUENCE</scope>
    <source>
        <strain evidence="5">4be13</strain>
    </source>
</reference>
<dbReference type="CDD" id="cd16352">
    <property type="entry name" value="CheD"/>
    <property type="match status" value="1"/>
</dbReference>
<keyword evidence="2 3" id="KW-0378">Hydrolase</keyword>
<accession>A0A975GLX5</accession>
<dbReference type="AlphaFoldDB" id="A0A975GLX5"/>
<comment type="similarity">
    <text evidence="3">Belongs to the CheD family.</text>
</comment>
<keyword evidence="1 3" id="KW-0145">Chemotaxis</keyword>
<dbReference type="Proteomes" id="UP000663722">
    <property type="component" value="Chromosome"/>
</dbReference>
<sequence>MMSTESDKPVTVNYFLEPGYIFLATKPAIISGVLGSCVSVCLYDRKRKIGGMNHFQLPYAREKGLATAIYGNAAIVMLIRMMTSDGSKIKHLEAQILGGAYNPGISQKNIGQENIKVARRILAEKRISVVSEDVGGEKGRKIVFNTNTNEVAVIKVDRLRKGDWYPYESDR</sequence>
<keyword evidence="4" id="KW-0812">Transmembrane</keyword>
<dbReference type="EC" id="3.5.1.44" evidence="3"/>
<proteinExistence type="inferred from homology"/>
<dbReference type="PANTHER" id="PTHR35147:SF3">
    <property type="entry name" value="CHEMORECEPTOR GLUTAMINE DEAMIDASE CHED 1-RELATED"/>
    <property type="match status" value="1"/>
</dbReference>
<keyword evidence="4" id="KW-0472">Membrane</keyword>
<name>A0A975GLX5_9BACT</name>
<evidence type="ECO:0000256" key="2">
    <source>
        <dbReference type="ARBA" id="ARBA00022801"/>
    </source>
</evidence>
<dbReference type="InterPro" id="IPR005659">
    <property type="entry name" value="Chemorcpt_Glu_NH3ase_CheD"/>
</dbReference>
<dbReference type="EMBL" id="CP061800">
    <property type="protein sequence ID" value="QTA85258.1"/>
    <property type="molecule type" value="Genomic_DNA"/>
</dbReference>
<dbReference type="PANTHER" id="PTHR35147">
    <property type="entry name" value="CHEMORECEPTOR GLUTAMINE DEAMIDASE CHED-RELATED"/>
    <property type="match status" value="1"/>
</dbReference>
<dbReference type="InterPro" id="IPR038592">
    <property type="entry name" value="CheD-like_sf"/>
</dbReference>
<dbReference type="GO" id="GO:0006935">
    <property type="term" value="P:chemotaxis"/>
    <property type="evidence" value="ECO:0007669"/>
    <property type="project" value="UniProtKB-UniRule"/>
</dbReference>
<dbReference type="KEGG" id="dmm:dnm_012630"/>
<protein>
    <recommendedName>
        <fullName evidence="3">Probable chemoreceptor glutamine deamidase CheD</fullName>
        <ecNumber evidence="3">3.5.1.44</ecNumber>
    </recommendedName>
</protein>
<organism evidence="5 6">
    <name type="scientific">Desulfonema magnum</name>
    <dbReference type="NCBI Taxonomy" id="45655"/>
    <lineage>
        <taxon>Bacteria</taxon>
        <taxon>Pseudomonadati</taxon>
        <taxon>Thermodesulfobacteriota</taxon>
        <taxon>Desulfobacteria</taxon>
        <taxon>Desulfobacterales</taxon>
        <taxon>Desulfococcaceae</taxon>
        <taxon>Desulfonema</taxon>
    </lineage>
</organism>
<dbReference type="RefSeq" id="WP_246556190.1">
    <property type="nucleotide sequence ID" value="NZ_CP061800.1"/>
</dbReference>
<evidence type="ECO:0000313" key="5">
    <source>
        <dbReference type="EMBL" id="QTA85258.1"/>
    </source>
</evidence>
<evidence type="ECO:0000313" key="6">
    <source>
        <dbReference type="Proteomes" id="UP000663722"/>
    </source>
</evidence>
<evidence type="ECO:0000256" key="4">
    <source>
        <dbReference type="SAM" id="Phobius"/>
    </source>
</evidence>
<comment type="catalytic activity">
    <reaction evidence="3">
        <text>L-glutaminyl-[protein] + H2O = L-glutamyl-[protein] + NH4(+)</text>
        <dbReference type="Rhea" id="RHEA:16441"/>
        <dbReference type="Rhea" id="RHEA-COMP:10207"/>
        <dbReference type="Rhea" id="RHEA-COMP:10208"/>
        <dbReference type="ChEBI" id="CHEBI:15377"/>
        <dbReference type="ChEBI" id="CHEBI:28938"/>
        <dbReference type="ChEBI" id="CHEBI:29973"/>
        <dbReference type="ChEBI" id="CHEBI:30011"/>
        <dbReference type="EC" id="3.5.1.44"/>
    </reaction>
</comment>
<feature type="transmembrane region" description="Helical" evidence="4">
    <location>
        <begin position="20"/>
        <end position="43"/>
    </location>
</feature>
<evidence type="ECO:0000256" key="1">
    <source>
        <dbReference type="ARBA" id="ARBA00022500"/>
    </source>
</evidence>
<dbReference type="InterPro" id="IPR011324">
    <property type="entry name" value="Cytotoxic_necrot_fac-like_cat"/>
</dbReference>
<dbReference type="GO" id="GO:0050568">
    <property type="term" value="F:protein-glutamine glutaminase activity"/>
    <property type="evidence" value="ECO:0007669"/>
    <property type="project" value="UniProtKB-UniRule"/>
</dbReference>
<evidence type="ECO:0000256" key="3">
    <source>
        <dbReference type="HAMAP-Rule" id="MF_01440"/>
    </source>
</evidence>
<dbReference type="Pfam" id="PF03975">
    <property type="entry name" value="CheD"/>
    <property type="match status" value="1"/>
</dbReference>
<dbReference type="SUPFAM" id="SSF64438">
    <property type="entry name" value="CNF1/YfiH-like putative cysteine hydrolases"/>
    <property type="match status" value="1"/>
</dbReference>